<dbReference type="Gene3D" id="3.30.565.10">
    <property type="entry name" value="Histidine kinase-like ATPase, C-terminal domain"/>
    <property type="match status" value="1"/>
</dbReference>
<keyword evidence="6" id="KW-0418">Kinase</keyword>
<dbReference type="EC" id="2.7.13.3" evidence="3"/>
<dbReference type="PROSITE" id="PS50109">
    <property type="entry name" value="HIS_KIN"/>
    <property type="match status" value="1"/>
</dbReference>
<evidence type="ECO:0000256" key="2">
    <source>
        <dbReference type="ARBA" id="ARBA00004236"/>
    </source>
</evidence>
<evidence type="ECO:0000256" key="5">
    <source>
        <dbReference type="ARBA" id="ARBA00022679"/>
    </source>
</evidence>
<dbReference type="EMBL" id="BAAAUT010000072">
    <property type="protein sequence ID" value="GAA3161861.1"/>
    <property type="molecule type" value="Genomic_DNA"/>
</dbReference>
<accession>A0ABP6NZT2</accession>
<comment type="catalytic activity">
    <reaction evidence="1">
        <text>ATP + protein L-histidine = ADP + protein N-phospho-L-histidine.</text>
        <dbReference type="EC" id="2.7.13.3"/>
    </reaction>
</comment>
<organism evidence="12 13">
    <name type="scientific">Planomonospora alba</name>
    <dbReference type="NCBI Taxonomy" id="161354"/>
    <lineage>
        <taxon>Bacteria</taxon>
        <taxon>Bacillati</taxon>
        <taxon>Actinomycetota</taxon>
        <taxon>Actinomycetes</taxon>
        <taxon>Streptosporangiales</taxon>
        <taxon>Streptosporangiaceae</taxon>
        <taxon>Planomonospora</taxon>
    </lineage>
</organism>
<dbReference type="InterPro" id="IPR005467">
    <property type="entry name" value="His_kinase_dom"/>
</dbReference>
<comment type="subcellular location">
    <subcellularLocation>
        <location evidence="2">Cell membrane</location>
    </subcellularLocation>
</comment>
<keyword evidence="5" id="KW-0808">Transferase</keyword>
<dbReference type="InterPro" id="IPR050351">
    <property type="entry name" value="BphY/WalK/GraS-like"/>
</dbReference>
<dbReference type="InterPro" id="IPR004358">
    <property type="entry name" value="Sig_transdc_His_kin-like_C"/>
</dbReference>
<dbReference type="CDD" id="cd00082">
    <property type="entry name" value="HisKA"/>
    <property type="match status" value="1"/>
</dbReference>
<dbReference type="InterPro" id="IPR003594">
    <property type="entry name" value="HATPase_dom"/>
</dbReference>
<dbReference type="InterPro" id="IPR003661">
    <property type="entry name" value="HisK_dim/P_dom"/>
</dbReference>
<reference evidence="13" key="1">
    <citation type="journal article" date="2019" name="Int. J. Syst. Evol. Microbiol.">
        <title>The Global Catalogue of Microorganisms (GCM) 10K type strain sequencing project: providing services to taxonomists for standard genome sequencing and annotation.</title>
        <authorList>
            <consortium name="The Broad Institute Genomics Platform"/>
            <consortium name="The Broad Institute Genome Sequencing Center for Infectious Disease"/>
            <person name="Wu L."/>
            <person name="Ma J."/>
        </authorList>
    </citation>
    <scope>NUCLEOTIDE SEQUENCE [LARGE SCALE GENOMIC DNA]</scope>
    <source>
        <strain evidence="13">JCM 9373</strain>
    </source>
</reference>
<keyword evidence="10" id="KW-1133">Transmembrane helix</keyword>
<dbReference type="Gene3D" id="1.10.287.130">
    <property type="match status" value="1"/>
</dbReference>
<evidence type="ECO:0000256" key="8">
    <source>
        <dbReference type="ARBA" id="ARBA00039401"/>
    </source>
</evidence>
<feature type="compositionally biased region" description="Gly residues" evidence="9">
    <location>
        <begin position="1"/>
        <end position="12"/>
    </location>
</feature>
<dbReference type="SMART" id="SM00387">
    <property type="entry name" value="HATPase_c"/>
    <property type="match status" value="1"/>
</dbReference>
<evidence type="ECO:0000313" key="13">
    <source>
        <dbReference type="Proteomes" id="UP001500320"/>
    </source>
</evidence>
<gene>
    <name evidence="12" type="ORF">GCM10010466_61050</name>
</gene>
<feature type="region of interest" description="Disordered" evidence="9">
    <location>
        <begin position="1"/>
        <end position="25"/>
    </location>
</feature>
<dbReference type="SUPFAM" id="SSF55874">
    <property type="entry name" value="ATPase domain of HSP90 chaperone/DNA topoisomerase II/histidine kinase"/>
    <property type="match status" value="1"/>
</dbReference>
<dbReference type="InterPro" id="IPR036097">
    <property type="entry name" value="HisK_dim/P_sf"/>
</dbReference>
<dbReference type="Pfam" id="PF02518">
    <property type="entry name" value="HATPase_c"/>
    <property type="match status" value="1"/>
</dbReference>
<dbReference type="SUPFAM" id="SSF47384">
    <property type="entry name" value="Homodimeric domain of signal transducing histidine kinase"/>
    <property type="match status" value="1"/>
</dbReference>
<feature type="transmembrane region" description="Helical" evidence="10">
    <location>
        <begin position="41"/>
        <end position="64"/>
    </location>
</feature>
<evidence type="ECO:0000256" key="10">
    <source>
        <dbReference type="SAM" id="Phobius"/>
    </source>
</evidence>
<proteinExistence type="predicted"/>
<evidence type="ECO:0000256" key="6">
    <source>
        <dbReference type="ARBA" id="ARBA00022777"/>
    </source>
</evidence>
<keyword evidence="10" id="KW-0812">Transmembrane</keyword>
<name>A0ABP6NZT2_9ACTN</name>
<keyword evidence="7" id="KW-0902">Two-component regulatory system</keyword>
<evidence type="ECO:0000256" key="1">
    <source>
        <dbReference type="ARBA" id="ARBA00000085"/>
    </source>
</evidence>
<keyword evidence="13" id="KW-1185">Reference proteome</keyword>
<dbReference type="SMART" id="SM00388">
    <property type="entry name" value="HisKA"/>
    <property type="match status" value="1"/>
</dbReference>
<evidence type="ECO:0000256" key="3">
    <source>
        <dbReference type="ARBA" id="ARBA00012438"/>
    </source>
</evidence>
<dbReference type="PRINTS" id="PR00344">
    <property type="entry name" value="BCTRLSENSOR"/>
</dbReference>
<dbReference type="PANTHER" id="PTHR42878">
    <property type="entry name" value="TWO-COMPONENT HISTIDINE KINASE"/>
    <property type="match status" value="1"/>
</dbReference>
<dbReference type="Pfam" id="PF00512">
    <property type="entry name" value="HisKA"/>
    <property type="match status" value="1"/>
</dbReference>
<protein>
    <recommendedName>
        <fullName evidence="8">Sensor-like histidine kinase SenX3</fullName>
        <ecNumber evidence="3">2.7.13.3</ecNumber>
    </recommendedName>
</protein>
<keyword evidence="4" id="KW-0597">Phosphoprotein</keyword>
<dbReference type="InterPro" id="IPR036890">
    <property type="entry name" value="HATPase_C_sf"/>
</dbReference>
<evidence type="ECO:0000259" key="11">
    <source>
        <dbReference type="PROSITE" id="PS50109"/>
    </source>
</evidence>
<dbReference type="PANTHER" id="PTHR42878:SF15">
    <property type="entry name" value="BACTERIOPHYTOCHROME"/>
    <property type="match status" value="1"/>
</dbReference>
<comment type="caution">
    <text evidence="12">The sequence shown here is derived from an EMBL/GenBank/DDBJ whole genome shotgun (WGS) entry which is preliminary data.</text>
</comment>
<sequence>MTGTGTHAGGTAGDPAVGPVGDPAVDPGAGPTERYVLRDRFAVLLAPVVWLLLVAVGAAAWVWIGRLQRSAADQGLTQRTRVAAEFTEIYLDRTARRQREDAERLLAGADVGQREFELFGAAFGYRVTVLIDGRGRVMRVSPEVPGLAGRDLSAGLRYVRPAVQRHAAVVTNVYMSPIIEESLIAIAVPFRTPYGERIFSGGFVASESPLGVYLDRAVVPPHGNAYCVDRAGNIVAATAVLGPEVTPLSRLDPELAAALERHPEGDYRSGGAQRRYTSVPIGTTDWRLVTEAPHQEMYTGANEVQRRFGLVLLAGGAAGLAVAAAVSVTTHRRRRGERRLRRLTARYAGQAAELRAVNEELKLLAASVSHDLRTPLAAINGYAEVLAEEVPDGMPPEETARFLERIRRNTARMGDLIDALMAFSRLRRGGFHPRTVDLAALTREVWDDLAAHRDARDIRFELAELPPCRGDPDLLRQVMLTLLDNAIGSTRDRAAAHIEVGSRPGAGGRTAYYVRDDGAGFPPDQAEQLFRPFERLHTTGTYQGSGMGLNLARRIIARHRGDMWAESSPGRGSVFSFTLPFA</sequence>
<evidence type="ECO:0000256" key="4">
    <source>
        <dbReference type="ARBA" id="ARBA00022553"/>
    </source>
</evidence>
<evidence type="ECO:0000256" key="9">
    <source>
        <dbReference type="SAM" id="MobiDB-lite"/>
    </source>
</evidence>
<dbReference type="CDD" id="cd18773">
    <property type="entry name" value="PDC1_HK_sensor"/>
    <property type="match status" value="1"/>
</dbReference>
<feature type="transmembrane region" description="Helical" evidence="10">
    <location>
        <begin position="308"/>
        <end position="329"/>
    </location>
</feature>
<evidence type="ECO:0000313" key="12">
    <source>
        <dbReference type="EMBL" id="GAA3161861.1"/>
    </source>
</evidence>
<feature type="domain" description="Histidine kinase" evidence="11">
    <location>
        <begin position="367"/>
        <end position="582"/>
    </location>
</feature>
<evidence type="ECO:0000256" key="7">
    <source>
        <dbReference type="ARBA" id="ARBA00023012"/>
    </source>
</evidence>
<keyword evidence="10" id="KW-0472">Membrane</keyword>
<dbReference type="Proteomes" id="UP001500320">
    <property type="component" value="Unassembled WGS sequence"/>
</dbReference>